<feature type="region of interest" description="Disordered" evidence="8">
    <location>
        <begin position="692"/>
        <end position="748"/>
    </location>
</feature>
<keyword evidence="2" id="KW-0813">Transport</keyword>
<dbReference type="SUPFAM" id="SSF81324">
    <property type="entry name" value="Voltage-gated potassium channels"/>
    <property type="match status" value="2"/>
</dbReference>
<keyword evidence="12" id="KW-1185">Reference proteome</keyword>
<feature type="compositionally biased region" description="Polar residues" evidence="8">
    <location>
        <begin position="501"/>
        <end position="513"/>
    </location>
</feature>
<reference evidence="11" key="1">
    <citation type="journal article" date="2020" name="Stud. Mycol.">
        <title>101 Dothideomycetes genomes: a test case for predicting lifestyles and emergence of pathogens.</title>
        <authorList>
            <person name="Haridas S."/>
            <person name="Albert R."/>
            <person name="Binder M."/>
            <person name="Bloem J."/>
            <person name="Labutti K."/>
            <person name="Salamov A."/>
            <person name="Andreopoulos B."/>
            <person name="Baker S."/>
            <person name="Barry K."/>
            <person name="Bills G."/>
            <person name="Bluhm B."/>
            <person name="Cannon C."/>
            <person name="Castanera R."/>
            <person name="Culley D."/>
            <person name="Daum C."/>
            <person name="Ezra D."/>
            <person name="Gonzalez J."/>
            <person name="Henrissat B."/>
            <person name="Kuo A."/>
            <person name="Liang C."/>
            <person name="Lipzen A."/>
            <person name="Lutzoni F."/>
            <person name="Magnuson J."/>
            <person name="Mondo S."/>
            <person name="Nolan M."/>
            <person name="Ohm R."/>
            <person name="Pangilinan J."/>
            <person name="Park H.-J."/>
            <person name="Ramirez L."/>
            <person name="Alfaro M."/>
            <person name="Sun H."/>
            <person name="Tritt A."/>
            <person name="Yoshinaga Y."/>
            <person name="Zwiers L.-H."/>
            <person name="Turgeon B."/>
            <person name="Goodwin S."/>
            <person name="Spatafora J."/>
            <person name="Crous P."/>
            <person name="Grigoriev I."/>
        </authorList>
    </citation>
    <scope>NUCLEOTIDE SEQUENCE</scope>
    <source>
        <strain evidence="11">CBS 113979</strain>
    </source>
</reference>
<evidence type="ECO:0000259" key="10">
    <source>
        <dbReference type="Pfam" id="PF07885"/>
    </source>
</evidence>
<evidence type="ECO:0000256" key="4">
    <source>
        <dbReference type="ARBA" id="ARBA00022989"/>
    </source>
</evidence>
<evidence type="ECO:0000256" key="6">
    <source>
        <dbReference type="ARBA" id="ARBA00023136"/>
    </source>
</evidence>
<dbReference type="PANTHER" id="PTHR11003">
    <property type="entry name" value="POTASSIUM CHANNEL, SUBFAMILY K"/>
    <property type="match status" value="1"/>
</dbReference>
<keyword evidence="4 9" id="KW-1133">Transmembrane helix</keyword>
<evidence type="ECO:0000256" key="1">
    <source>
        <dbReference type="ARBA" id="ARBA00004141"/>
    </source>
</evidence>
<feature type="transmembrane region" description="Helical" evidence="9">
    <location>
        <begin position="208"/>
        <end position="229"/>
    </location>
</feature>
<feature type="region of interest" description="Disordered" evidence="8">
    <location>
        <begin position="1"/>
        <end position="35"/>
    </location>
</feature>
<evidence type="ECO:0000256" key="5">
    <source>
        <dbReference type="ARBA" id="ARBA00023065"/>
    </source>
</evidence>
<dbReference type="Pfam" id="PF07885">
    <property type="entry name" value="Ion_trans_2"/>
    <property type="match status" value="2"/>
</dbReference>
<evidence type="ECO:0000256" key="8">
    <source>
        <dbReference type="SAM" id="MobiDB-lite"/>
    </source>
</evidence>
<feature type="transmembrane region" description="Helical" evidence="9">
    <location>
        <begin position="389"/>
        <end position="408"/>
    </location>
</feature>
<feature type="transmembrane region" description="Helical" evidence="9">
    <location>
        <begin position="359"/>
        <end position="383"/>
    </location>
</feature>
<evidence type="ECO:0000313" key="11">
    <source>
        <dbReference type="EMBL" id="KAF1992331.1"/>
    </source>
</evidence>
<feature type="transmembrane region" description="Helical" evidence="9">
    <location>
        <begin position="420"/>
        <end position="440"/>
    </location>
</feature>
<dbReference type="InterPro" id="IPR013099">
    <property type="entry name" value="K_chnl_dom"/>
</dbReference>
<keyword evidence="5" id="KW-0406">Ion transport</keyword>
<dbReference type="Gene3D" id="1.10.287.70">
    <property type="match status" value="2"/>
</dbReference>
<feature type="transmembrane region" description="Helical" evidence="9">
    <location>
        <begin position="128"/>
        <end position="146"/>
    </location>
</feature>
<keyword evidence="3 9" id="KW-0812">Transmembrane</keyword>
<feature type="transmembrane region" description="Helical" evidence="9">
    <location>
        <begin position="93"/>
        <end position="116"/>
    </location>
</feature>
<dbReference type="GO" id="GO:0022841">
    <property type="term" value="F:potassium ion leak channel activity"/>
    <property type="evidence" value="ECO:0007669"/>
    <property type="project" value="TreeGrafter"/>
</dbReference>
<protein>
    <submittedName>
        <fullName evidence="11">Voltage-gated potassium channel</fullName>
    </submittedName>
</protein>
<feature type="transmembrane region" description="Helical" evidence="9">
    <location>
        <begin position="166"/>
        <end position="188"/>
    </location>
</feature>
<keyword evidence="6 9" id="KW-0472">Membrane</keyword>
<feature type="domain" description="Potassium channel" evidence="10">
    <location>
        <begin position="372"/>
        <end position="444"/>
    </location>
</feature>
<feature type="compositionally biased region" description="Basic and acidic residues" evidence="8">
    <location>
        <begin position="13"/>
        <end position="26"/>
    </location>
</feature>
<dbReference type="GO" id="GO:0030322">
    <property type="term" value="P:stabilization of membrane potential"/>
    <property type="evidence" value="ECO:0007669"/>
    <property type="project" value="TreeGrafter"/>
</dbReference>
<evidence type="ECO:0000313" key="12">
    <source>
        <dbReference type="Proteomes" id="UP000800041"/>
    </source>
</evidence>
<feature type="transmembrane region" description="Helical" evidence="9">
    <location>
        <begin position="265"/>
        <end position="288"/>
    </location>
</feature>
<dbReference type="InterPro" id="IPR003280">
    <property type="entry name" value="2pore_dom_K_chnl"/>
</dbReference>
<gene>
    <name evidence="11" type="ORF">K402DRAFT_449698</name>
</gene>
<organism evidence="11 12">
    <name type="scientific">Aulographum hederae CBS 113979</name>
    <dbReference type="NCBI Taxonomy" id="1176131"/>
    <lineage>
        <taxon>Eukaryota</taxon>
        <taxon>Fungi</taxon>
        <taxon>Dikarya</taxon>
        <taxon>Ascomycota</taxon>
        <taxon>Pezizomycotina</taxon>
        <taxon>Dothideomycetes</taxon>
        <taxon>Pleosporomycetidae</taxon>
        <taxon>Aulographales</taxon>
        <taxon>Aulographaceae</taxon>
    </lineage>
</organism>
<evidence type="ECO:0000256" key="3">
    <source>
        <dbReference type="ARBA" id="ARBA00022692"/>
    </source>
</evidence>
<name>A0A6G1HGG6_9PEZI</name>
<dbReference type="EMBL" id="ML977137">
    <property type="protein sequence ID" value="KAF1992331.1"/>
    <property type="molecule type" value="Genomic_DNA"/>
</dbReference>
<feature type="compositionally biased region" description="Basic and acidic residues" evidence="8">
    <location>
        <begin position="721"/>
        <end position="733"/>
    </location>
</feature>
<evidence type="ECO:0000256" key="2">
    <source>
        <dbReference type="ARBA" id="ARBA00022448"/>
    </source>
</evidence>
<evidence type="ECO:0000256" key="9">
    <source>
        <dbReference type="SAM" id="Phobius"/>
    </source>
</evidence>
<dbReference type="AlphaFoldDB" id="A0A6G1HGG6"/>
<dbReference type="GO" id="GO:0005886">
    <property type="term" value="C:plasma membrane"/>
    <property type="evidence" value="ECO:0007669"/>
    <property type="project" value="TreeGrafter"/>
</dbReference>
<feature type="region of interest" description="Disordered" evidence="8">
    <location>
        <begin position="491"/>
        <end position="513"/>
    </location>
</feature>
<dbReference type="OrthoDB" id="297496at2759"/>
<dbReference type="PANTHER" id="PTHR11003:SF301">
    <property type="entry name" value="POTASSIUM CHANNEL PROTEIN"/>
    <property type="match status" value="1"/>
</dbReference>
<accession>A0A6G1HGG6</accession>
<feature type="domain" description="Potassium channel" evidence="10">
    <location>
        <begin position="214"/>
        <end position="286"/>
    </location>
</feature>
<sequence length="748" mass="83659">MNDPGVDAPISDAAKDMEHDPYTHEEQQEEEEERDFLDPSRWWFASTACPLIAGTFGPMANAFSICALGNPWRVYIPPGNNEVRGQPIKDPKWLIAINAIQLVFALMANMSLLLNMARRLSFAIAQPITIIGFMMSSLLLISLVSVASTSTFKVPPQSDHALSQAYYYAIIAAVIYFIIAGLMVVTVVGAYRGHYEKEFRLTVSQRTLMLQTIAFMVYLMVGALVYSTIESWNFLDALYWADFTLLTVGIGSDFTPLTHLGRGLLFPYAIGGIVTIGLVVGSIRTLVLDRGKHKMETRMTEKKRERVLNTIDPENRTIQIGRFSKVDFSQKGLSEAERREQEFYVMRNIQTAASDRRRWMALGVSTLAAATLWFVGAVVFWQAERQQGWSYFVALYFSYTSLLTIGYGDYQPESNSGRPFFVFWTLLAVPTLTILISNMGDTVVKSFSNFTIWVGSLTVLPGEEGIRATLIASFKKITQGNVLKRDGVEVQQPPGLIPRGENTSKGGRGQTNHPYETEALNRIAEHIEDEELEEAAEAGKEGDDLERDIHFYHFVLIRELRKLMKDVDTSPPKQYSYNEWAFYLKLIGQDEGDPNLHRAPPIKVEQNRKIGAAKNKGANDTDESDEEKTTENNSGAVESDAASESHMKIGIGGGGGELKQWSWLGTRSPLMGNQNEAEWILERLAATLERQMAKMRKQSKGEPGALERPPVSMRELRKRGVGGERSEREKKDEDEGGDVEGQGGKKEV</sequence>
<evidence type="ECO:0000256" key="7">
    <source>
        <dbReference type="ARBA" id="ARBA00023303"/>
    </source>
</evidence>
<feature type="region of interest" description="Disordered" evidence="8">
    <location>
        <begin position="594"/>
        <end position="652"/>
    </location>
</feature>
<proteinExistence type="predicted"/>
<keyword evidence="7 11" id="KW-0407">Ion channel</keyword>
<dbReference type="Proteomes" id="UP000800041">
    <property type="component" value="Unassembled WGS sequence"/>
</dbReference>
<comment type="subcellular location">
    <subcellularLocation>
        <location evidence="1">Membrane</location>
        <topology evidence="1">Multi-pass membrane protein</topology>
    </subcellularLocation>
</comment>
<dbReference type="GO" id="GO:0015271">
    <property type="term" value="F:outward rectifier potassium channel activity"/>
    <property type="evidence" value="ECO:0007669"/>
    <property type="project" value="TreeGrafter"/>
</dbReference>